<dbReference type="InterPro" id="IPR050569">
    <property type="entry name" value="TAAR"/>
</dbReference>
<dbReference type="PANTHER" id="PTHR24249">
    <property type="entry name" value="HISTAMINE RECEPTOR-RELATED G-PROTEIN COUPLED RECEPTOR"/>
    <property type="match status" value="1"/>
</dbReference>
<reference evidence="12" key="1">
    <citation type="journal article" date="2023" name="G3 (Bethesda)">
        <title>A reference genome for the long-term kleptoplast-retaining sea slug Elysia crispata morphotype clarki.</title>
        <authorList>
            <person name="Eastman K.E."/>
            <person name="Pendleton A.L."/>
            <person name="Shaikh M.A."/>
            <person name="Suttiyut T."/>
            <person name="Ogas R."/>
            <person name="Tomko P."/>
            <person name="Gavelis G."/>
            <person name="Widhalm J.R."/>
            <person name="Wisecaver J.H."/>
        </authorList>
    </citation>
    <scope>NUCLEOTIDE SEQUENCE</scope>
    <source>
        <strain evidence="12">ECLA1</strain>
    </source>
</reference>
<sequence>MTDLSLVGEAMQTNNGFVVATPDTGINKNDSFAITVSDLATVTSDGGGGCTFEDFSSRPGLNYSVISVGIVLVIENSLLIFVIASNKSLHTNTNILVASLAVTDVLMGLQCCVIGMTGLSVGLRVWLAALDSDLHAFDMFMLSINLSLVGVSLLHVFCLAVDRYLFLLWPFRYRRHVTRPKVLAVAAAIWFLGLVYTLSPLALFQNTRYRQTCIVSEGPVSFGYVPVCSVYLICLVVITYCTSGIVKIARHHRRGRVEKRMGNQGFNCCRSNPQKEKNVFIVTNQTPRAESVSNVEKDSNHVFMKSENQIQGSPLPFSIPLNFVLTRVTDQDLISFPGHLKNVDCDAHNNLPDVEEETMNSPGFAAELVANVGKPEIDFPSIGEPIIAEDIAAAGDAILLSAEDDKINVTKNTTNNTNINQPDTTSKKIYNFSDDANDETNLYLNKKDVDKSGVSNKSNMKIIKFVLVVFGTFLACTFPPIVLLSLIKIFKLSLFDGNEFIFDVLHFLITINSGMNFLTITYMNKTFRRALLKSLPFCKNNRRKASWSM</sequence>
<evidence type="ECO:0000256" key="5">
    <source>
        <dbReference type="ARBA" id="ARBA00023040"/>
    </source>
</evidence>
<evidence type="ECO:0000259" key="11">
    <source>
        <dbReference type="PROSITE" id="PS50262"/>
    </source>
</evidence>
<dbReference type="GO" id="GO:0004930">
    <property type="term" value="F:G protein-coupled receptor activity"/>
    <property type="evidence" value="ECO:0007669"/>
    <property type="project" value="UniProtKB-KW"/>
</dbReference>
<dbReference type="InterPro" id="IPR017452">
    <property type="entry name" value="GPCR_Rhodpsn_7TM"/>
</dbReference>
<feature type="transmembrane region" description="Helical" evidence="10">
    <location>
        <begin position="224"/>
        <end position="246"/>
    </location>
</feature>
<keyword evidence="4 10" id="KW-1133">Transmembrane helix</keyword>
<feature type="transmembrane region" description="Helical" evidence="10">
    <location>
        <begin position="95"/>
        <end position="119"/>
    </location>
</feature>
<keyword evidence="6 10" id="KW-0472">Membrane</keyword>
<feature type="domain" description="G-protein coupled receptors family 1 profile" evidence="11">
    <location>
        <begin position="75"/>
        <end position="520"/>
    </location>
</feature>
<dbReference type="PROSITE" id="PS50262">
    <property type="entry name" value="G_PROTEIN_RECEP_F1_2"/>
    <property type="match status" value="1"/>
</dbReference>
<comment type="similarity">
    <text evidence="9">Belongs to the G-protein coupled receptor 1 family.</text>
</comment>
<keyword evidence="8 9" id="KW-0807">Transducer</keyword>
<evidence type="ECO:0000256" key="9">
    <source>
        <dbReference type="RuleBase" id="RU000688"/>
    </source>
</evidence>
<organism evidence="12 13">
    <name type="scientific">Elysia crispata</name>
    <name type="common">lettuce slug</name>
    <dbReference type="NCBI Taxonomy" id="231223"/>
    <lineage>
        <taxon>Eukaryota</taxon>
        <taxon>Metazoa</taxon>
        <taxon>Spiralia</taxon>
        <taxon>Lophotrochozoa</taxon>
        <taxon>Mollusca</taxon>
        <taxon>Gastropoda</taxon>
        <taxon>Heterobranchia</taxon>
        <taxon>Euthyneura</taxon>
        <taxon>Panpulmonata</taxon>
        <taxon>Sacoglossa</taxon>
        <taxon>Placobranchoidea</taxon>
        <taxon>Plakobranchidae</taxon>
        <taxon>Elysia</taxon>
    </lineage>
</organism>
<dbReference type="AlphaFoldDB" id="A0AAE1DBT3"/>
<evidence type="ECO:0000256" key="7">
    <source>
        <dbReference type="ARBA" id="ARBA00023170"/>
    </source>
</evidence>
<evidence type="ECO:0000256" key="8">
    <source>
        <dbReference type="ARBA" id="ARBA00023224"/>
    </source>
</evidence>
<evidence type="ECO:0000313" key="13">
    <source>
        <dbReference type="Proteomes" id="UP001283361"/>
    </source>
</evidence>
<keyword evidence="13" id="KW-1185">Reference proteome</keyword>
<dbReference type="PROSITE" id="PS00237">
    <property type="entry name" value="G_PROTEIN_RECEP_F1_1"/>
    <property type="match status" value="1"/>
</dbReference>
<dbReference type="PRINTS" id="PR00237">
    <property type="entry name" value="GPCRRHODOPSN"/>
</dbReference>
<feature type="transmembrane region" description="Helical" evidence="10">
    <location>
        <begin position="139"/>
        <end position="161"/>
    </location>
</feature>
<dbReference type="CDD" id="cd00637">
    <property type="entry name" value="7tm_classA_rhodopsin-like"/>
    <property type="match status" value="1"/>
</dbReference>
<feature type="transmembrane region" description="Helical" evidence="10">
    <location>
        <begin position="465"/>
        <end position="484"/>
    </location>
</feature>
<dbReference type="SMART" id="SM01381">
    <property type="entry name" value="7TM_GPCR_Srsx"/>
    <property type="match status" value="1"/>
</dbReference>
<dbReference type="SUPFAM" id="SSF81321">
    <property type="entry name" value="Family A G protein-coupled receptor-like"/>
    <property type="match status" value="1"/>
</dbReference>
<evidence type="ECO:0000256" key="6">
    <source>
        <dbReference type="ARBA" id="ARBA00023136"/>
    </source>
</evidence>
<accession>A0AAE1DBT3</accession>
<keyword evidence="7 9" id="KW-0675">Receptor</keyword>
<evidence type="ECO:0000313" key="12">
    <source>
        <dbReference type="EMBL" id="KAK3764731.1"/>
    </source>
</evidence>
<dbReference type="Gene3D" id="1.20.1070.10">
    <property type="entry name" value="Rhodopsin 7-helix transmembrane proteins"/>
    <property type="match status" value="2"/>
</dbReference>
<evidence type="ECO:0000256" key="2">
    <source>
        <dbReference type="ARBA" id="ARBA00022475"/>
    </source>
</evidence>
<proteinExistence type="inferred from homology"/>
<evidence type="ECO:0000256" key="3">
    <source>
        <dbReference type="ARBA" id="ARBA00022692"/>
    </source>
</evidence>
<keyword evidence="5 9" id="KW-0297">G-protein coupled receptor</keyword>
<dbReference type="GO" id="GO:0005886">
    <property type="term" value="C:plasma membrane"/>
    <property type="evidence" value="ECO:0007669"/>
    <property type="project" value="UniProtKB-SubCell"/>
</dbReference>
<comment type="caution">
    <text evidence="12">The sequence shown here is derived from an EMBL/GenBank/DDBJ whole genome shotgun (WGS) entry which is preliminary data.</text>
</comment>
<dbReference type="InterPro" id="IPR000276">
    <property type="entry name" value="GPCR_Rhodpsn"/>
</dbReference>
<evidence type="ECO:0000256" key="10">
    <source>
        <dbReference type="SAM" id="Phobius"/>
    </source>
</evidence>
<name>A0AAE1DBT3_9GAST</name>
<feature type="transmembrane region" description="Helical" evidence="10">
    <location>
        <begin position="182"/>
        <end position="204"/>
    </location>
</feature>
<dbReference type="Pfam" id="PF00001">
    <property type="entry name" value="7tm_1"/>
    <property type="match status" value="1"/>
</dbReference>
<dbReference type="EMBL" id="JAWDGP010004412">
    <property type="protein sequence ID" value="KAK3764731.1"/>
    <property type="molecule type" value="Genomic_DNA"/>
</dbReference>
<dbReference type="Proteomes" id="UP001283361">
    <property type="component" value="Unassembled WGS sequence"/>
</dbReference>
<dbReference type="PANTHER" id="PTHR24249:SF372">
    <property type="entry name" value="G-PROTEIN COUPLED RECEPTORS FAMILY 1 PROFILE DOMAIN-CONTAINING PROTEIN"/>
    <property type="match status" value="1"/>
</dbReference>
<feature type="transmembrane region" description="Helical" evidence="10">
    <location>
        <begin position="504"/>
        <end position="523"/>
    </location>
</feature>
<feature type="transmembrane region" description="Helical" evidence="10">
    <location>
        <begin position="61"/>
        <end position="83"/>
    </location>
</feature>
<keyword evidence="2" id="KW-1003">Cell membrane</keyword>
<protein>
    <recommendedName>
        <fullName evidence="11">G-protein coupled receptors family 1 profile domain-containing protein</fullName>
    </recommendedName>
</protein>
<evidence type="ECO:0000256" key="4">
    <source>
        <dbReference type="ARBA" id="ARBA00022989"/>
    </source>
</evidence>
<evidence type="ECO:0000256" key="1">
    <source>
        <dbReference type="ARBA" id="ARBA00004651"/>
    </source>
</evidence>
<comment type="subcellular location">
    <subcellularLocation>
        <location evidence="1">Cell membrane</location>
        <topology evidence="1">Multi-pass membrane protein</topology>
    </subcellularLocation>
</comment>
<keyword evidence="3 9" id="KW-0812">Transmembrane</keyword>
<gene>
    <name evidence="12" type="ORF">RRG08_042041</name>
</gene>